<dbReference type="AlphaFoldDB" id="A0A397TXN7"/>
<evidence type="ECO:0000313" key="2">
    <source>
        <dbReference type="Proteomes" id="UP000266673"/>
    </source>
</evidence>
<proteinExistence type="predicted"/>
<sequence length="64" mass="7906">MKKMIYCYIYLYKFIFKFILTFKNFEFVTQFRKFFLLCCPTSNTLILRFKVALQITIFSLCLNF</sequence>
<evidence type="ECO:0000313" key="1">
    <source>
        <dbReference type="EMBL" id="RIB01567.1"/>
    </source>
</evidence>
<reference evidence="1 2" key="1">
    <citation type="submission" date="2018-06" db="EMBL/GenBank/DDBJ databases">
        <title>Comparative genomics reveals the genomic features of Rhizophagus irregularis, R. cerebriforme, R. diaphanum and Gigaspora rosea, and their symbiotic lifestyle signature.</title>
        <authorList>
            <person name="Morin E."/>
            <person name="San Clemente H."/>
            <person name="Chen E.C.H."/>
            <person name="De La Providencia I."/>
            <person name="Hainaut M."/>
            <person name="Kuo A."/>
            <person name="Kohler A."/>
            <person name="Murat C."/>
            <person name="Tang N."/>
            <person name="Roy S."/>
            <person name="Loubradou J."/>
            <person name="Henrissat B."/>
            <person name="Grigoriev I.V."/>
            <person name="Corradi N."/>
            <person name="Roux C."/>
            <person name="Martin F.M."/>
        </authorList>
    </citation>
    <scope>NUCLEOTIDE SEQUENCE [LARGE SCALE GENOMIC DNA]</scope>
    <source>
        <strain evidence="1 2">DAOM 194757</strain>
    </source>
</reference>
<name>A0A397TXN7_9GLOM</name>
<protein>
    <submittedName>
        <fullName evidence="1">Uncharacterized protein</fullName>
    </submittedName>
</protein>
<dbReference type="EMBL" id="QKWP01003059">
    <property type="protein sequence ID" value="RIB01567.1"/>
    <property type="molecule type" value="Genomic_DNA"/>
</dbReference>
<comment type="caution">
    <text evidence="1">The sequence shown here is derived from an EMBL/GenBank/DDBJ whole genome shotgun (WGS) entry which is preliminary data.</text>
</comment>
<organism evidence="1 2">
    <name type="scientific">Gigaspora rosea</name>
    <dbReference type="NCBI Taxonomy" id="44941"/>
    <lineage>
        <taxon>Eukaryota</taxon>
        <taxon>Fungi</taxon>
        <taxon>Fungi incertae sedis</taxon>
        <taxon>Mucoromycota</taxon>
        <taxon>Glomeromycotina</taxon>
        <taxon>Glomeromycetes</taxon>
        <taxon>Diversisporales</taxon>
        <taxon>Gigasporaceae</taxon>
        <taxon>Gigaspora</taxon>
    </lineage>
</organism>
<accession>A0A397TXN7</accession>
<dbReference type="Proteomes" id="UP000266673">
    <property type="component" value="Unassembled WGS sequence"/>
</dbReference>
<keyword evidence="2" id="KW-1185">Reference proteome</keyword>
<gene>
    <name evidence="1" type="ORF">C2G38_2127344</name>
</gene>